<proteinExistence type="predicted"/>
<dbReference type="RefSeq" id="WP_119445245.1">
    <property type="nucleotide sequence ID" value="NZ_CP032317.1"/>
</dbReference>
<feature type="signal peptide" evidence="1">
    <location>
        <begin position="1"/>
        <end position="19"/>
    </location>
</feature>
<dbReference type="KEGG" id="hyh:D3Y59_11855"/>
<keyword evidence="1" id="KW-0732">Signal</keyword>
<evidence type="ECO:0000313" key="3">
    <source>
        <dbReference type="Proteomes" id="UP000262802"/>
    </source>
</evidence>
<accession>A0A3B7RA79</accession>
<dbReference type="AlphaFoldDB" id="A0A3B7RA79"/>
<dbReference type="EMBL" id="CP032317">
    <property type="protein sequence ID" value="AYA37679.1"/>
    <property type="molecule type" value="Genomic_DNA"/>
</dbReference>
<dbReference type="PROSITE" id="PS51257">
    <property type="entry name" value="PROKAR_LIPOPROTEIN"/>
    <property type="match status" value="1"/>
</dbReference>
<evidence type="ECO:0000313" key="2">
    <source>
        <dbReference type="EMBL" id="AYA37679.1"/>
    </source>
</evidence>
<evidence type="ECO:0000256" key="1">
    <source>
        <dbReference type="SAM" id="SignalP"/>
    </source>
</evidence>
<sequence>MIRLLFAACLLALGACATAKDDVAKIPTLLPVAIDRTAGATCGLYSQASTQSEMLAMIDVGAKIQVLDSSNAHFVRARMSKNGKTLTGFMYKACLGK</sequence>
<dbReference type="Proteomes" id="UP000262802">
    <property type="component" value="Chromosome"/>
</dbReference>
<protein>
    <submittedName>
        <fullName evidence="2">SH3 domain-containing protein</fullName>
    </submittedName>
</protein>
<feature type="chain" id="PRO_5017673701" evidence="1">
    <location>
        <begin position="20"/>
        <end position="97"/>
    </location>
</feature>
<name>A0A3B7RA79_9BACT</name>
<organism evidence="2 3">
    <name type="scientific">Hymenobacter oligotrophus</name>
    <dbReference type="NCBI Taxonomy" id="2319843"/>
    <lineage>
        <taxon>Bacteria</taxon>
        <taxon>Pseudomonadati</taxon>
        <taxon>Bacteroidota</taxon>
        <taxon>Cytophagia</taxon>
        <taxon>Cytophagales</taxon>
        <taxon>Hymenobacteraceae</taxon>
        <taxon>Hymenobacter</taxon>
    </lineage>
</organism>
<gene>
    <name evidence="2" type="ORF">D3Y59_11855</name>
</gene>
<keyword evidence="3" id="KW-1185">Reference proteome</keyword>
<dbReference type="OrthoDB" id="886798at2"/>
<reference evidence="2 3" key="1">
    <citation type="submission" date="2018-09" db="EMBL/GenBank/DDBJ databases">
        <title>Hymenobacter medium sp. nov., isolated from R2A medium.</title>
        <authorList>
            <person name="Yingchao G."/>
        </authorList>
    </citation>
    <scope>NUCLEOTIDE SEQUENCE [LARGE SCALE GENOMIC DNA]</scope>
    <source>
        <strain evidence="3">sh-6</strain>
    </source>
</reference>